<dbReference type="AlphaFoldDB" id="A0A5C6M3W6"/>
<sequence>MKKVVASAQPKPRSWAFVGFLLLAGFSSLVRASICEDLNFARRGTTESDPKVLTNDLQLLQSESSAAVATELRRIINEAVKDPEQPIQGDQFNAMLSGVTEFARRHHIEISEKLETVGVFPEGLFKIGLSGLKDTSQKTQRVGFIRLHELGHLFHTVQLRASLLRTIDVKDPAQVQRATELVHNLEVGGNYRRFEELVYGVASPMTEISGAARRGAHFVESVDRLLKATEAASQSGKLVVAGQLTMVNAYAKFISKAPLVVGTSAKDAMFRMPFILFSAYYVVNPSIEIFISDDTRQALQARGGVTFRNWVHYTIGL</sequence>
<dbReference type="Proteomes" id="UP000321083">
    <property type="component" value="Unassembled WGS sequence"/>
</dbReference>
<reference evidence="1 2" key="2">
    <citation type="submission" date="2019-08" db="EMBL/GenBank/DDBJ databases">
        <authorList>
            <person name="Henke P."/>
        </authorList>
    </citation>
    <scope>NUCLEOTIDE SEQUENCE [LARGE SCALE GENOMIC DNA]</scope>
    <source>
        <strain evidence="1">Phe10_nw2017</strain>
    </source>
</reference>
<accession>A0A5C6M3W6</accession>
<keyword evidence="2" id="KW-1185">Reference proteome</keyword>
<protein>
    <submittedName>
        <fullName evidence="1">Uncharacterized protein</fullName>
    </submittedName>
</protein>
<name>A0A5C6M3W6_9PLAN</name>
<evidence type="ECO:0000313" key="2">
    <source>
        <dbReference type="Proteomes" id="UP000321083"/>
    </source>
</evidence>
<gene>
    <name evidence="1" type="ORF">E3A20_14190</name>
</gene>
<evidence type="ECO:0000313" key="1">
    <source>
        <dbReference type="EMBL" id="TWW09450.1"/>
    </source>
</evidence>
<organism evidence="1 2">
    <name type="scientific">Planctomyces bekefii</name>
    <dbReference type="NCBI Taxonomy" id="1653850"/>
    <lineage>
        <taxon>Bacteria</taxon>
        <taxon>Pseudomonadati</taxon>
        <taxon>Planctomycetota</taxon>
        <taxon>Planctomycetia</taxon>
        <taxon>Planctomycetales</taxon>
        <taxon>Planctomycetaceae</taxon>
        <taxon>Planctomyces</taxon>
    </lineage>
</organism>
<reference evidence="1 2" key="1">
    <citation type="submission" date="2019-08" db="EMBL/GenBank/DDBJ databases">
        <title>100 year-old enigma solved: identification of Planctomyces bekefii, the type genus and species of the phylum Planctomycetes.</title>
        <authorList>
            <person name="Svetlana D.N."/>
            <person name="Overmann J."/>
        </authorList>
    </citation>
    <scope>NUCLEOTIDE SEQUENCE [LARGE SCALE GENOMIC DNA]</scope>
    <source>
        <strain evidence="1">Phe10_nw2017</strain>
    </source>
</reference>
<comment type="caution">
    <text evidence="1">The sequence shown here is derived from an EMBL/GenBank/DDBJ whole genome shotgun (WGS) entry which is preliminary data.</text>
</comment>
<dbReference type="EMBL" id="SRHE01000272">
    <property type="protein sequence ID" value="TWW09450.1"/>
    <property type="molecule type" value="Genomic_DNA"/>
</dbReference>
<proteinExistence type="predicted"/>